<protein>
    <submittedName>
        <fullName evidence="6">UbiA prenyltransferase</fullName>
    </submittedName>
</protein>
<keyword evidence="4 5" id="KW-0472">Membrane</keyword>
<keyword evidence="2 5" id="KW-0812">Transmembrane</keyword>
<evidence type="ECO:0000256" key="1">
    <source>
        <dbReference type="ARBA" id="ARBA00004141"/>
    </source>
</evidence>
<dbReference type="InterPro" id="IPR044878">
    <property type="entry name" value="UbiA_sf"/>
</dbReference>
<dbReference type="Gene3D" id="1.10.357.140">
    <property type="entry name" value="UbiA prenyltransferase"/>
    <property type="match status" value="1"/>
</dbReference>
<organism evidence="6 7">
    <name type="scientific">Parachaetomium inaequale</name>
    <dbReference type="NCBI Taxonomy" id="2588326"/>
    <lineage>
        <taxon>Eukaryota</taxon>
        <taxon>Fungi</taxon>
        <taxon>Dikarya</taxon>
        <taxon>Ascomycota</taxon>
        <taxon>Pezizomycotina</taxon>
        <taxon>Sordariomycetes</taxon>
        <taxon>Sordariomycetidae</taxon>
        <taxon>Sordariales</taxon>
        <taxon>Chaetomiaceae</taxon>
        <taxon>Parachaetomium</taxon>
    </lineage>
</organism>
<keyword evidence="3 5" id="KW-1133">Transmembrane helix</keyword>
<keyword evidence="7" id="KW-1185">Reference proteome</keyword>
<feature type="transmembrane region" description="Helical" evidence="5">
    <location>
        <begin position="229"/>
        <end position="250"/>
    </location>
</feature>
<accession>A0AAN6SL58</accession>
<evidence type="ECO:0000313" key="7">
    <source>
        <dbReference type="Proteomes" id="UP001303115"/>
    </source>
</evidence>
<dbReference type="Pfam" id="PF01040">
    <property type="entry name" value="UbiA"/>
    <property type="match status" value="1"/>
</dbReference>
<evidence type="ECO:0000256" key="3">
    <source>
        <dbReference type="ARBA" id="ARBA00022989"/>
    </source>
</evidence>
<feature type="transmembrane region" description="Helical" evidence="5">
    <location>
        <begin position="256"/>
        <end position="274"/>
    </location>
</feature>
<comment type="subcellular location">
    <subcellularLocation>
        <location evidence="1">Membrane</location>
        <topology evidence="1">Multi-pass membrane protein</topology>
    </subcellularLocation>
</comment>
<proteinExistence type="predicted"/>
<dbReference type="PANTHER" id="PTHR42723">
    <property type="entry name" value="CHLOROPHYLL SYNTHASE"/>
    <property type="match status" value="1"/>
</dbReference>
<evidence type="ECO:0000256" key="5">
    <source>
        <dbReference type="SAM" id="Phobius"/>
    </source>
</evidence>
<evidence type="ECO:0000256" key="2">
    <source>
        <dbReference type="ARBA" id="ARBA00022692"/>
    </source>
</evidence>
<dbReference type="InterPro" id="IPR050475">
    <property type="entry name" value="Prenyltransferase_related"/>
</dbReference>
<dbReference type="EMBL" id="MU854865">
    <property type="protein sequence ID" value="KAK4031332.1"/>
    <property type="molecule type" value="Genomic_DNA"/>
</dbReference>
<dbReference type="CDD" id="cd13965">
    <property type="entry name" value="PT_UbiA_3"/>
    <property type="match status" value="1"/>
</dbReference>
<evidence type="ECO:0000313" key="6">
    <source>
        <dbReference type="EMBL" id="KAK4031332.1"/>
    </source>
</evidence>
<dbReference type="PANTHER" id="PTHR42723:SF1">
    <property type="entry name" value="CHLOROPHYLL SYNTHASE, CHLOROPLASTIC"/>
    <property type="match status" value="1"/>
</dbReference>
<sequence length="308" mass="33394">MTDVEPEGTEQQVRTPWFHLQSLLLFTRSDIKTSVLPQGVFAIGTALAGGQMTVAEVAVRIPIMLGWSWLHLLVFNIAGQRLATSILEDSINKPWRPLPSGRVSPAEAVRLLRPAIATAIIVSVTLGNYPASAACMIYGWIYNELDGSSAGPIERNFWNAVGLGCLGWGSAEALLGGHNSARLGNGALGTWLLLTSAVVFTTVHAQDMEDVVGDRARGRRTAPLVYGEAAARTLLAVSVLLWSVVCPVFWNVPHTTAIWYAPLCVGVAMADLTITRWDLASSKLMFNLWCAWLGLLYILPVFGLKHAF</sequence>
<name>A0AAN6SL58_9PEZI</name>
<reference evidence="7" key="1">
    <citation type="journal article" date="2023" name="Mol. Phylogenet. Evol.">
        <title>Genome-scale phylogeny and comparative genomics of the fungal order Sordariales.</title>
        <authorList>
            <person name="Hensen N."/>
            <person name="Bonometti L."/>
            <person name="Westerberg I."/>
            <person name="Brannstrom I.O."/>
            <person name="Guillou S."/>
            <person name="Cros-Aarteil S."/>
            <person name="Calhoun S."/>
            <person name="Haridas S."/>
            <person name="Kuo A."/>
            <person name="Mondo S."/>
            <person name="Pangilinan J."/>
            <person name="Riley R."/>
            <person name="LaButti K."/>
            <person name="Andreopoulos B."/>
            <person name="Lipzen A."/>
            <person name="Chen C."/>
            <person name="Yan M."/>
            <person name="Daum C."/>
            <person name="Ng V."/>
            <person name="Clum A."/>
            <person name="Steindorff A."/>
            <person name="Ohm R.A."/>
            <person name="Martin F."/>
            <person name="Silar P."/>
            <person name="Natvig D.O."/>
            <person name="Lalanne C."/>
            <person name="Gautier V."/>
            <person name="Ament-Velasquez S.L."/>
            <person name="Kruys A."/>
            <person name="Hutchinson M.I."/>
            <person name="Powell A.J."/>
            <person name="Barry K."/>
            <person name="Miller A.N."/>
            <person name="Grigoriev I.V."/>
            <person name="Debuchy R."/>
            <person name="Gladieux P."/>
            <person name="Hiltunen Thoren M."/>
            <person name="Johannesson H."/>
        </authorList>
    </citation>
    <scope>NUCLEOTIDE SEQUENCE [LARGE SCALE GENOMIC DNA]</scope>
    <source>
        <strain evidence="7">CBS 284.82</strain>
    </source>
</reference>
<feature type="transmembrane region" description="Helical" evidence="5">
    <location>
        <begin position="286"/>
        <end position="304"/>
    </location>
</feature>
<comment type="caution">
    <text evidence="6">The sequence shown here is derived from an EMBL/GenBank/DDBJ whole genome shotgun (WGS) entry which is preliminary data.</text>
</comment>
<dbReference type="InterPro" id="IPR000537">
    <property type="entry name" value="UbiA_prenyltransferase"/>
</dbReference>
<dbReference type="GO" id="GO:0016020">
    <property type="term" value="C:membrane"/>
    <property type="evidence" value="ECO:0007669"/>
    <property type="project" value="UniProtKB-SubCell"/>
</dbReference>
<gene>
    <name evidence="6" type="ORF">C8A01DRAFT_51554</name>
</gene>
<dbReference type="AlphaFoldDB" id="A0AAN6SL58"/>
<dbReference type="GO" id="GO:0016765">
    <property type="term" value="F:transferase activity, transferring alkyl or aryl (other than methyl) groups"/>
    <property type="evidence" value="ECO:0007669"/>
    <property type="project" value="InterPro"/>
</dbReference>
<dbReference type="Proteomes" id="UP001303115">
    <property type="component" value="Unassembled WGS sequence"/>
</dbReference>
<evidence type="ECO:0000256" key="4">
    <source>
        <dbReference type="ARBA" id="ARBA00023136"/>
    </source>
</evidence>